<dbReference type="RefSeq" id="WP_269885923.1">
    <property type="nucleotide sequence ID" value="NZ_JAQAGZ010000037.1"/>
</dbReference>
<sequence>MQPGNLEAYRVFYVIAKTGSLTKAAEELYITQPAVTQSLKQLEARLGGALFFRTSKGVKLTAEGEVLFKYIEQAYQFIVNGERKLAEMHQFLSGDIKIGAGDTLCKHFLLPYLKRFHEAYPNIKIGVTNRTTPETVKLLKEGAIDLGIVNLPVPQDKQLHVRESLTIRDGFVAGAKYGFLAEKPVSLEELSGYPLILLEKGSSSRAYFDAVALERGVAVKPEIELGSLDLLVEFARNGLGIACVIRSFVENELASSDLVEVRLEPPLPPRSIGIVTLKDVPLSASSKKFLELLP</sequence>
<dbReference type="InterPro" id="IPR036388">
    <property type="entry name" value="WH-like_DNA-bd_sf"/>
</dbReference>
<evidence type="ECO:0000259" key="5">
    <source>
        <dbReference type="PROSITE" id="PS50931"/>
    </source>
</evidence>
<dbReference type="InterPro" id="IPR036390">
    <property type="entry name" value="WH_DNA-bd_sf"/>
</dbReference>
<protein>
    <submittedName>
        <fullName evidence="6">LysR family transcriptional regulator</fullName>
    </submittedName>
</protein>
<evidence type="ECO:0000313" key="7">
    <source>
        <dbReference type="Proteomes" id="UP001527882"/>
    </source>
</evidence>
<evidence type="ECO:0000256" key="4">
    <source>
        <dbReference type="ARBA" id="ARBA00023163"/>
    </source>
</evidence>
<dbReference type="PROSITE" id="PS50931">
    <property type="entry name" value="HTH_LYSR"/>
    <property type="match status" value="1"/>
</dbReference>
<dbReference type="PANTHER" id="PTHR30126:SF64">
    <property type="entry name" value="HTH-TYPE TRANSCRIPTIONAL REGULATOR CITR"/>
    <property type="match status" value="1"/>
</dbReference>
<dbReference type="Pfam" id="PF03466">
    <property type="entry name" value="LysR_substrate"/>
    <property type="match status" value="1"/>
</dbReference>
<proteinExistence type="inferred from homology"/>
<comment type="caution">
    <text evidence="6">The sequence shown here is derived from an EMBL/GenBank/DDBJ whole genome shotgun (WGS) entry which is preliminary data.</text>
</comment>
<evidence type="ECO:0000256" key="3">
    <source>
        <dbReference type="ARBA" id="ARBA00023125"/>
    </source>
</evidence>
<dbReference type="InterPro" id="IPR005119">
    <property type="entry name" value="LysR_subst-bd"/>
</dbReference>
<keyword evidence="4" id="KW-0804">Transcription</keyword>
<evidence type="ECO:0000256" key="1">
    <source>
        <dbReference type="ARBA" id="ARBA00009437"/>
    </source>
</evidence>
<gene>
    <name evidence="6" type="ORF">O9H85_34625</name>
</gene>
<dbReference type="InterPro" id="IPR000847">
    <property type="entry name" value="LysR_HTH_N"/>
</dbReference>
<dbReference type="CDD" id="cd05466">
    <property type="entry name" value="PBP2_LTTR_substrate"/>
    <property type="match status" value="1"/>
</dbReference>
<evidence type="ECO:0000313" key="6">
    <source>
        <dbReference type="EMBL" id="MCZ8517395.1"/>
    </source>
</evidence>
<comment type="similarity">
    <text evidence="1">Belongs to the LysR transcriptional regulatory family.</text>
</comment>
<dbReference type="Gene3D" id="1.10.10.10">
    <property type="entry name" value="Winged helix-like DNA-binding domain superfamily/Winged helix DNA-binding domain"/>
    <property type="match status" value="1"/>
</dbReference>
<dbReference type="Proteomes" id="UP001527882">
    <property type="component" value="Unassembled WGS sequence"/>
</dbReference>
<dbReference type="EMBL" id="JAQAGZ010000037">
    <property type="protein sequence ID" value="MCZ8517395.1"/>
    <property type="molecule type" value="Genomic_DNA"/>
</dbReference>
<dbReference type="PANTHER" id="PTHR30126">
    <property type="entry name" value="HTH-TYPE TRANSCRIPTIONAL REGULATOR"/>
    <property type="match status" value="1"/>
</dbReference>
<name>A0ABT4QKJ9_9BACL</name>
<organism evidence="6 7">
    <name type="scientific">Paenibacillus gyeongsangnamensis</name>
    <dbReference type="NCBI Taxonomy" id="3388067"/>
    <lineage>
        <taxon>Bacteria</taxon>
        <taxon>Bacillati</taxon>
        <taxon>Bacillota</taxon>
        <taxon>Bacilli</taxon>
        <taxon>Bacillales</taxon>
        <taxon>Paenibacillaceae</taxon>
        <taxon>Paenibacillus</taxon>
    </lineage>
</organism>
<reference evidence="6 7" key="1">
    <citation type="submission" date="2022-12" db="EMBL/GenBank/DDBJ databases">
        <title>Draft genome sequence of Paenibacillus sp. dW9.</title>
        <authorList>
            <person name="Choi E.-W."/>
            <person name="Kim D.-U."/>
        </authorList>
    </citation>
    <scope>NUCLEOTIDE SEQUENCE [LARGE SCALE GENOMIC DNA]</scope>
    <source>
        <strain evidence="7">dW9</strain>
    </source>
</reference>
<keyword evidence="3" id="KW-0238">DNA-binding</keyword>
<dbReference type="PRINTS" id="PR00039">
    <property type="entry name" value="HTHLYSR"/>
</dbReference>
<dbReference type="Pfam" id="PF00126">
    <property type="entry name" value="HTH_1"/>
    <property type="match status" value="1"/>
</dbReference>
<evidence type="ECO:0000256" key="2">
    <source>
        <dbReference type="ARBA" id="ARBA00023015"/>
    </source>
</evidence>
<dbReference type="Gene3D" id="3.40.190.290">
    <property type="match status" value="1"/>
</dbReference>
<feature type="domain" description="HTH lysR-type" evidence="5">
    <location>
        <begin position="10"/>
        <end position="61"/>
    </location>
</feature>
<dbReference type="SUPFAM" id="SSF53850">
    <property type="entry name" value="Periplasmic binding protein-like II"/>
    <property type="match status" value="1"/>
</dbReference>
<dbReference type="SUPFAM" id="SSF46785">
    <property type="entry name" value="Winged helix' DNA-binding domain"/>
    <property type="match status" value="1"/>
</dbReference>
<keyword evidence="7" id="KW-1185">Reference proteome</keyword>
<keyword evidence="2" id="KW-0805">Transcription regulation</keyword>
<accession>A0ABT4QKJ9</accession>